<keyword evidence="3" id="KW-0227">DNA damage</keyword>
<comment type="subcellular location">
    <subcellularLocation>
        <location evidence="1">Nucleus</location>
    </subcellularLocation>
</comment>
<evidence type="ECO:0000256" key="7">
    <source>
        <dbReference type="ARBA" id="ARBA00023242"/>
    </source>
</evidence>
<keyword evidence="9" id="KW-1185">Reference proteome</keyword>
<keyword evidence="5" id="KW-0804">Transcription</keyword>
<dbReference type="GeneID" id="106464948"/>
<dbReference type="InterPro" id="IPR040662">
    <property type="entry name" value="Tfb2_C"/>
</dbReference>
<dbReference type="Proteomes" id="UP000694941">
    <property type="component" value="Unplaced"/>
</dbReference>
<comment type="similarity">
    <text evidence="2">Belongs to the TFB2 family.</text>
</comment>
<evidence type="ECO:0000256" key="5">
    <source>
        <dbReference type="ARBA" id="ARBA00023163"/>
    </source>
</evidence>
<dbReference type="Gene3D" id="3.30.70.2610">
    <property type="match status" value="1"/>
</dbReference>
<evidence type="ECO:0000256" key="2">
    <source>
        <dbReference type="ARBA" id="ARBA00007132"/>
    </source>
</evidence>
<dbReference type="RefSeq" id="XP_013780576.1">
    <property type="nucleotide sequence ID" value="XM_013925122.2"/>
</dbReference>
<reference evidence="10" key="1">
    <citation type="submission" date="2025-08" db="UniProtKB">
        <authorList>
            <consortium name="RefSeq"/>
        </authorList>
    </citation>
    <scope>IDENTIFICATION</scope>
    <source>
        <tissue evidence="10">Muscle</tissue>
    </source>
</reference>
<dbReference type="InterPro" id="IPR004598">
    <property type="entry name" value="TFIIH_p52/Tfb2"/>
</dbReference>
<evidence type="ECO:0000256" key="1">
    <source>
        <dbReference type="ARBA" id="ARBA00004123"/>
    </source>
</evidence>
<dbReference type="Pfam" id="PF18307">
    <property type="entry name" value="Tfb2_C"/>
    <property type="match status" value="1"/>
</dbReference>
<feature type="domain" description="Transcription factor Tfb2 C-terminal" evidence="8">
    <location>
        <begin position="2"/>
        <end position="69"/>
    </location>
</feature>
<dbReference type="PANTHER" id="PTHR13152:SF0">
    <property type="entry name" value="GENERAL TRANSCRIPTION FACTOR IIH SUBUNIT 4"/>
    <property type="match status" value="1"/>
</dbReference>
<gene>
    <name evidence="10" type="primary">LOC106464948</name>
</gene>
<sequence length="75" mass="9240">MDQIRLWEVERDRFNFKEGVLYSQFLSQNDFELLRNYARDLGVLVWDNSSKRVMVVSRAGHDDVKRFWKRHRQDH</sequence>
<proteinExistence type="inferred from homology"/>
<evidence type="ECO:0000256" key="4">
    <source>
        <dbReference type="ARBA" id="ARBA00023015"/>
    </source>
</evidence>
<evidence type="ECO:0000256" key="6">
    <source>
        <dbReference type="ARBA" id="ARBA00023204"/>
    </source>
</evidence>
<evidence type="ECO:0000259" key="8">
    <source>
        <dbReference type="Pfam" id="PF18307"/>
    </source>
</evidence>
<keyword evidence="7" id="KW-0539">Nucleus</keyword>
<keyword evidence="4" id="KW-0805">Transcription regulation</keyword>
<keyword evidence="6" id="KW-0234">DNA repair</keyword>
<protein>
    <submittedName>
        <fullName evidence="10">General transcription factor IIH subunit 4-like</fullName>
    </submittedName>
</protein>
<name>A0ABM1BEV4_LIMPO</name>
<accession>A0ABM1BEV4</accession>
<dbReference type="PANTHER" id="PTHR13152">
    <property type="entry name" value="TFIIH, POLYPEPTIDE 4"/>
    <property type="match status" value="1"/>
</dbReference>
<evidence type="ECO:0000313" key="10">
    <source>
        <dbReference type="RefSeq" id="XP_013780576.1"/>
    </source>
</evidence>
<evidence type="ECO:0000313" key="9">
    <source>
        <dbReference type="Proteomes" id="UP000694941"/>
    </source>
</evidence>
<organism evidence="9 10">
    <name type="scientific">Limulus polyphemus</name>
    <name type="common">Atlantic horseshoe crab</name>
    <dbReference type="NCBI Taxonomy" id="6850"/>
    <lineage>
        <taxon>Eukaryota</taxon>
        <taxon>Metazoa</taxon>
        <taxon>Ecdysozoa</taxon>
        <taxon>Arthropoda</taxon>
        <taxon>Chelicerata</taxon>
        <taxon>Merostomata</taxon>
        <taxon>Xiphosura</taxon>
        <taxon>Limulidae</taxon>
        <taxon>Limulus</taxon>
    </lineage>
</organism>
<evidence type="ECO:0000256" key="3">
    <source>
        <dbReference type="ARBA" id="ARBA00022763"/>
    </source>
</evidence>